<keyword evidence="10 13" id="KW-0472">Membrane</keyword>
<evidence type="ECO:0000256" key="1">
    <source>
        <dbReference type="ARBA" id="ARBA00004141"/>
    </source>
</evidence>
<dbReference type="Pfam" id="PF06736">
    <property type="entry name" value="TMEM175"/>
    <property type="match status" value="1"/>
</dbReference>
<keyword evidence="9" id="KW-0406">Ion transport</keyword>
<dbReference type="GO" id="GO:0005267">
    <property type="term" value="F:potassium channel activity"/>
    <property type="evidence" value="ECO:0007669"/>
    <property type="project" value="UniProtKB-KW"/>
</dbReference>
<evidence type="ECO:0000256" key="12">
    <source>
        <dbReference type="ARBA" id="ARBA00034430"/>
    </source>
</evidence>
<dbReference type="OrthoDB" id="7626281at2"/>
<keyword evidence="6" id="KW-0631">Potassium channel</keyword>
<evidence type="ECO:0000256" key="11">
    <source>
        <dbReference type="ARBA" id="ARBA00023303"/>
    </source>
</evidence>
<evidence type="ECO:0000313" key="17">
    <source>
        <dbReference type="Proteomes" id="UP000239997"/>
    </source>
</evidence>
<dbReference type="RefSeq" id="WP_036580862.1">
    <property type="nucleotide sequence ID" value="NZ_JPJI01000026.1"/>
</dbReference>
<feature type="transmembrane region" description="Helical" evidence="13">
    <location>
        <begin position="49"/>
        <end position="68"/>
    </location>
</feature>
<dbReference type="PANTHER" id="PTHR31462">
    <property type="entry name" value="ENDOSOMAL/LYSOSOMAL POTASSIUM CHANNEL TMEM175"/>
    <property type="match status" value="1"/>
</dbReference>
<sequence length="214" mass="24935">MNLTYDKTRVNNFTDAVFAIAMTLLVLDLAVPSYQAIQTKTFAYNISQLIPNFIGYTVSFIVIAVYWVSHMNISKHIKHYTASVLWINIVILFMVVLMPFTTAFYCKTFYINEPFMVYSGNIIALCLFKYLMVYRIQKDGLLNNPKEKITLQWVKTRDLAESLIWILAIIVSLKFVILSRLLPILLLPLLKFIDIVYSRKSTRRGRRNSRKSKK</sequence>
<evidence type="ECO:0000256" key="5">
    <source>
        <dbReference type="ARBA" id="ARBA00022692"/>
    </source>
</evidence>
<evidence type="ECO:0000313" key="14">
    <source>
        <dbReference type="EMBL" id="KEZ93498.1"/>
    </source>
</evidence>
<feature type="transmembrane region" description="Helical" evidence="13">
    <location>
        <begin position="16"/>
        <end position="37"/>
    </location>
</feature>
<feature type="transmembrane region" description="Helical" evidence="13">
    <location>
        <begin position="163"/>
        <end position="190"/>
    </location>
</feature>
<dbReference type="InterPro" id="IPR010617">
    <property type="entry name" value="TMEM175-like"/>
</dbReference>
<proteinExistence type="inferred from homology"/>
<evidence type="ECO:0000256" key="9">
    <source>
        <dbReference type="ARBA" id="ARBA00023065"/>
    </source>
</evidence>
<keyword evidence="17" id="KW-1185">Reference proteome</keyword>
<dbReference type="GO" id="GO:0016020">
    <property type="term" value="C:membrane"/>
    <property type="evidence" value="ECO:0007669"/>
    <property type="project" value="UniProtKB-SubCell"/>
</dbReference>
<dbReference type="Proteomes" id="UP000028531">
    <property type="component" value="Unassembled WGS sequence"/>
</dbReference>
<keyword evidence="5 13" id="KW-0812">Transmembrane</keyword>
<reference evidence="14 16" key="1">
    <citation type="submission" date="2014-07" db="EMBL/GenBank/DDBJ databases">
        <title>Draft genome sequence of Nonlabens ulvanivorans, an ulvan degrading bacterium.</title>
        <authorList>
            <person name="Kopel M."/>
            <person name="Helbert W."/>
            <person name="Henrissat B."/>
            <person name="Doniger T."/>
            <person name="Banin E."/>
        </authorList>
    </citation>
    <scope>NUCLEOTIDE SEQUENCE [LARGE SCALE GENOMIC DNA]</scope>
    <source>
        <strain evidence="14 16">PLR</strain>
    </source>
</reference>
<evidence type="ECO:0000256" key="10">
    <source>
        <dbReference type="ARBA" id="ARBA00023136"/>
    </source>
</evidence>
<dbReference type="EMBL" id="JPJI01000026">
    <property type="protein sequence ID" value="KEZ93498.1"/>
    <property type="molecule type" value="Genomic_DNA"/>
</dbReference>
<keyword evidence="7" id="KW-0630">Potassium</keyword>
<keyword evidence="11" id="KW-0407">Ion channel</keyword>
<dbReference type="AlphaFoldDB" id="A0A084JX14"/>
<protein>
    <submittedName>
        <fullName evidence="14">Membrane protein</fullName>
    </submittedName>
</protein>
<organism evidence="14 16">
    <name type="scientific">Nonlabens ulvanivorans</name>
    <name type="common">Persicivirga ulvanivorans</name>
    <dbReference type="NCBI Taxonomy" id="906888"/>
    <lineage>
        <taxon>Bacteria</taxon>
        <taxon>Pseudomonadati</taxon>
        <taxon>Bacteroidota</taxon>
        <taxon>Flavobacteriia</taxon>
        <taxon>Flavobacteriales</taxon>
        <taxon>Flavobacteriaceae</taxon>
        <taxon>Nonlabens</taxon>
    </lineage>
</organism>
<evidence type="ECO:0000313" key="16">
    <source>
        <dbReference type="Proteomes" id="UP000028531"/>
    </source>
</evidence>
<evidence type="ECO:0000256" key="13">
    <source>
        <dbReference type="SAM" id="Phobius"/>
    </source>
</evidence>
<comment type="catalytic activity">
    <reaction evidence="12">
        <text>K(+)(in) = K(+)(out)</text>
        <dbReference type="Rhea" id="RHEA:29463"/>
        <dbReference type="ChEBI" id="CHEBI:29103"/>
    </reaction>
</comment>
<evidence type="ECO:0000256" key="3">
    <source>
        <dbReference type="ARBA" id="ARBA00022448"/>
    </source>
</evidence>
<comment type="subcellular location">
    <subcellularLocation>
        <location evidence="1">Membrane</location>
        <topology evidence="1">Multi-pass membrane protein</topology>
    </subcellularLocation>
</comment>
<evidence type="ECO:0000256" key="4">
    <source>
        <dbReference type="ARBA" id="ARBA00022538"/>
    </source>
</evidence>
<name>A0A084JX14_NONUL</name>
<accession>A0A084JX14</accession>
<keyword evidence="4" id="KW-0633">Potassium transport</keyword>
<feature type="transmembrane region" description="Helical" evidence="13">
    <location>
        <begin position="80"/>
        <end position="105"/>
    </location>
</feature>
<evidence type="ECO:0000256" key="6">
    <source>
        <dbReference type="ARBA" id="ARBA00022826"/>
    </source>
</evidence>
<dbReference type="EMBL" id="PVNA01000002">
    <property type="protein sequence ID" value="PRX14091.1"/>
    <property type="molecule type" value="Genomic_DNA"/>
</dbReference>
<dbReference type="PANTHER" id="PTHR31462:SF5">
    <property type="entry name" value="ENDOSOMAL_LYSOSOMAL PROTON CHANNEL TMEM175"/>
    <property type="match status" value="1"/>
</dbReference>
<evidence type="ECO:0000256" key="2">
    <source>
        <dbReference type="ARBA" id="ARBA00006920"/>
    </source>
</evidence>
<evidence type="ECO:0000256" key="8">
    <source>
        <dbReference type="ARBA" id="ARBA00022989"/>
    </source>
</evidence>
<evidence type="ECO:0000256" key="7">
    <source>
        <dbReference type="ARBA" id="ARBA00022958"/>
    </source>
</evidence>
<dbReference type="Proteomes" id="UP000239997">
    <property type="component" value="Unassembled WGS sequence"/>
</dbReference>
<comment type="caution">
    <text evidence="14">The sequence shown here is derived from an EMBL/GenBank/DDBJ whole genome shotgun (WGS) entry which is preliminary data.</text>
</comment>
<keyword evidence="3" id="KW-0813">Transport</keyword>
<reference evidence="15 17" key="2">
    <citation type="submission" date="2018-03" db="EMBL/GenBank/DDBJ databases">
        <title>Genomic Encyclopedia of Archaeal and Bacterial Type Strains, Phase II (KMG-II): from individual species to whole genera.</title>
        <authorList>
            <person name="Goeker M."/>
        </authorList>
    </citation>
    <scope>NUCLEOTIDE SEQUENCE [LARGE SCALE GENOMIC DNA]</scope>
    <source>
        <strain evidence="15 17">DSM 22727</strain>
    </source>
</reference>
<dbReference type="GO" id="GO:0015252">
    <property type="term" value="F:proton channel activity"/>
    <property type="evidence" value="ECO:0007669"/>
    <property type="project" value="InterPro"/>
</dbReference>
<keyword evidence="8 13" id="KW-1133">Transmembrane helix</keyword>
<gene>
    <name evidence="14" type="ORF">IL45_04590</name>
    <name evidence="15" type="ORF">LY02_01120</name>
</gene>
<evidence type="ECO:0000313" key="15">
    <source>
        <dbReference type="EMBL" id="PRX14091.1"/>
    </source>
</evidence>
<comment type="similarity">
    <text evidence="2">Belongs to the TMEM175 family.</text>
</comment>
<feature type="transmembrane region" description="Helical" evidence="13">
    <location>
        <begin position="117"/>
        <end position="136"/>
    </location>
</feature>